<reference evidence="2 3" key="1">
    <citation type="submission" date="2019-04" db="EMBL/GenBank/DDBJ databases">
        <title>Phreatobacter aquaticus sp. nov.</title>
        <authorList>
            <person name="Choi A."/>
            <person name="Baek K."/>
        </authorList>
    </citation>
    <scope>NUCLEOTIDE SEQUENCE [LARGE SCALE GENOMIC DNA]</scope>
    <source>
        <strain evidence="2 3">NMCR1094</strain>
    </source>
</reference>
<dbReference type="RefSeq" id="WP_137100099.1">
    <property type="nucleotide sequence ID" value="NZ_CP039865.1"/>
</dbReference>
<dbReference type="SMART" id="SM00318">
    <property type="entry name" value="SNc"/>
    <property type="match status" value="1"/>
</dbReference>
<dbReference type="Pfam" id="PF00565">
    <property type="entry name" value="SNase"/>
    <property type="match status" value="1"/>
</dbReference>
<organism evidence="2 3">
    <name type="scientific">Phreatobacter aquaticus</name>
    <dbReference type="NCBI Taxonomy" id="2570229"/>
    <lineage>
        <taxon>Bacteria</taxon>
        <taxon>Pseudomonadati</taxon>
        <taxon>Pseudomonadota</taxon>
        <taxon>Alphaproteobacteria</taxon>
        <taxon>Hyphomicrobiales</taxon>
        <taxon>Phreatobacteraceae</taxon>
        <taxon>Phreatobacter</taxon>
    </lineage>
</organism>
<dbReference type="KEGG" id="paqt:E8L99_13890"/>
<dbReference type="AlphaFoldDB" id="A0A4D7QHI1"/>
<sequence length="162" mass="17854">MLLTCLIVGATIAAYVLNRVPVRPHITGHARIIDGDSLMVGGTEVRLHGVDAPELFQRCTRDNREVQCGREAARHLTALIAGQVVTCERRDIDRFGRTVAVCRVDGVDLGRAMVANGQAVSYGSYLIDEAGARLERKGLWAGTFIRPREWRDRERGRFAPGA</sequence>
<dbReference type="PANTHER" id="PTHR12302">
    <property type="entry name" value="EBNA2 BINDING PROTEIN P100"/>
    <property type="match status" value="1"/>
</dbReference>
<protein>
    <submittedName>
        <fullName evidence="2">Thermonuclease family protein</fullName>
    </submittedName>
</protein>
<evidence type="ECO:0000313" key="3">
    <source>
        <dbReference type="Proteomes" id="UP000298588"/>
    </source>
</evidence>
<dbReference type="SUPFAM" id="SSF50199">
    <property type="entry name" value="Staphylococcal nuclease"/>
    <property type="match status" value="1"/>
</dbReference>
<dbReference type="Gene3D" id="2.40.50.90">
    <property type="match status" value="1"/>
</dbReference>
<gene>
    <name evidence="2" type="ORF">E8L99_13890</name>
</gene>
<proteinExistence type="predicted"/>
<accession>A0A4D7QHI1</accession>
<dbReference type="PROSITE" id="PS50830">
    <property type="entry name" value="TNASE_3"/>
    <property type="match status" value="1"/>
</dbReference>
<dbReference type="InterPro" id="IPR035437">
    <property type="entry name" value="SNase_OB-fold_sf"/>
</dbReference>
<dbReference type="OrthoDB" id="9805504at2"/>
<evidence type="ECO:0000259" key="1">
    <source>
        <dbReference type="PROSITE" id="PS50830"/>
    </source>
</evidence>
<evidence type="ECO:0000313" key="2">
    <source>
        <dbReference type="EMBL" id="QCK86768.1"/>
    </source>
</evidence>
<dbReference type="EMBL" id="CP039865">
    <property type="protein sequence ID" value="QCK86768.1"/>
    <property type="molecule type" value="Genomic_DNA"/>
</dbReference>
<dbReference type="Proteomes" id="UP000298588">
    <property type="component" value="Chromosome"/>
</dbReference>
<dbReference type="InterPro" id="IPR016071">
    <property type="entry name" value="Staphylococal_nuclease_OB-fold"/>
</dbReference>
<feature type="domain" description="TNase-like" evidence="1">
    <location>
        <begin position="31"/>
        <end position="142"/>
    </location>
</feature>
<name>A0A4D7QHI1_9HYPH</name>
<keyword evidence="3" id="KW-1185">Reference proteome</keyword>
<dbReference type="PANTHER" id="PTHR12302:SF26">
    <property type="entry name" value="BLR1266 PROTEIN"/>
    <property type="match status" value="1"/>
</dbReference>